<organism evidence="6 7">
    <name type="scientific">Acetobacter musti</name>
    <dbReference type="NCBI Taxonomy" id="864732"/>
    <lineage>
        <taxon>Bacteria</taxon>
        <taxon>Pseudomonadati</taxon>
        <taxon>Pseudomonadota</taxon>
        <taxon>Alphaproteobacteria</taxon>
        <taxon>Acetobacterales</taxon>
        <taxon>Acetobacteraceae</taxon>
        <taxon>Acetobacter</taxon>
    </lineage>
</organism>
<evidence type="ECO:0000256" key="5">
    <source>
        <dbReference type="SAM" id="Phobius"/>
    </source>
</evidence>
<dbReference type="Proteomes" id="UP000635278">
    <property type="component" value="Unassembled WGS sequence"/>
</dbReference>
<dbReference type="PANTHER" id="PTHR30249">
    <property type="entry name" value="PUTATIVE SEROTONIN TRANSPORTER"/>
    <property type="match status" value="1"/>
</dbReference>
<evidence type="ECO:0000313" key="7">
    <source>
        <dbReference type="Proteomes" id="UP000635278"/>
    </source>
</evidence>
<dbReference type="InterPro" id="IPR007300">
    <property type="entry name" value="CidB/LrgB"/>
</dbReference>
<proteinExistence type="predicted"/>
<dbReference type="PANTHER" id="PTHR30249:SF0">
    <property type="entry name" value="PLASTIDAL GLYCOLATE_GLYCERATE TRANSLOCATOR 1, CHLOROPLASTIC"/>
    <property type="match status" value="1"/>
</dbReference>
<feature type="transmembrane region" description="Helical" evidence="5">
    <location>
        <begin position="82"/>
        <end position="102"/>
    </location>
</feature>
<feature type="transmembrane region" description="Helical" evidence="5">
    <location>
        <begin position="114"/>
        <end position="134"/>
    </location>
</feature>
<feature type="transmembrane region" description="Helical" evidence="5">
    <location>
        <begin position="26"/>
        <end position="44"/>
    </location>
</feature>
<keyword evidence="7" id="KW-1185">Reference proteome</keyword>
<keyword evidence="3 5" id="KW-1133">Transmembrane helix</keyword>
<protein>
    <submittedName>
        <fullName evidence="6">LrgB family protein</fullName>
    </submittedName>
</protein>
<gene>
    <name evidence="6" type="ORF">GOB93_06420</name>
</gene>
<evidence type="ECO:0000256" key="1">
    <source>
        <dbReference type="ARBA" id="ARBA00004141"/>
    </source>
</evidence>
<evidence type="ECO:0000256" key="2">
    <source>
        <dbReference type="ARBA" id="ARBA00022692"/>
    </source>
</evidence>
<comment type="subcellular location">
    <subcellularLocation>
        <location evidence="1">Membrane</location>
        <topology evidence="1">Multi-pass membrane protein</topology>
    </subcellularLocation>
</comment>
<name>A0ABX0JNV4_9PROT</name>
<accession>A0ABX0JNV4</accession>
<evidence type="ECO:0000256" key="3">
    <source>
        <dbReference type="ARBA" id="ARBA00022989"/>
    </source>
</evidence>
<keyword evidence="4 5" id="KW-0472">Membrane</keyword>
<sequence>MAGDWISGPVHRLYVHTFGTPGTESLFWLCVTLAVFGLGMRLQIRLGRAPWANPVLFSIVLVAAGLFVTGTPYSTYFQSVHIINFLLGPATVALAIPLADSIRLVTRSLPSMTLALLAGSVTSVVSGVALVLLFGGSHEVALSMAPKAVTTPIAIAITVQAGGIPALTAAFAILGGIIAAMTGETTLRRLGITDWRAHGLAAGIAGSGIAAAQVAQRDPVGAAFAALGIGLNGLVTAILVPVLLHFLPG</sequence>
<evidence type="ECO:0000256" key="4">
    <source>
        <dbReference type="ARBA" id="ARBA00023136"/>
    </source>
</evidence>
<feature type="transmembrane region" description="Helical" evidence="5">
    <location>
        <begin position="195"/>
        <end position="215"/>
    </location>
</feature>
<feature type="transmembrane region" description="Helical" evidence="5">
    <location>
        <begin position="51"/>
        <end position="70"/>
    </location>
</feature>
<keyword evidence="2 5" id="KW-0812">Transmembrane</keyword>
<dbReference type="RefSeq" id="WP_173582669.1">
    <property type="nucleotide sequence ID" value="NZ_WOTB01000006.1"/>
</dbReference>
<comment type="caution">
    <text evidence="6">The sequence shown here is derived from an EMBL/GenBank/DDBJ whole genome shotgun (WGS) entry which is preliminary data.</text>
</comment>
<dbReference type="Pfam" id="PF04172">
    <property type="entry name" value="LrgB"/>
    <property type="match status" value="1"/>
</dbReference>
<feature type="transmembrane region" description="Helical" evidence="5">
    <location>
        <begin position="154"/>
        <end position="183"/>
    </location>
</feature>
<dbReference type="EMBL" id="WOTB01000006">
    <property type="protein sequence ID" value="NHN84280.1"/>
    <property type="molecule type" value="Genomic_DNA"/>
</dbReference>
<evidence type="ECO:0000313" key="6">
    <source>
        <dbReference type="EMBL" id="NHN84280.1"/>
    </source>
</evidence>
<reference evidence="6 7" key="1">
    <citation type="journal article" date="2020" name="Int. J. Syst. Evol. Microbiol.">
        <title>Novel acetic acid bacteria from cider fermentations: Acetobacter conturbans sp. nov. and Acetobacter fallax sp. nov.</title>
        <authorList>
            <person name="Sombolestani A.S."/>
            <person name="Cleenwerck I."/>
            <person name="Cnockaert M."/>
            <person name="Borremans W."/>
            <person name="Wieme A.D."/>
            <person name="De Vuyst L."/>
            <person name="Vandamme P."/>
        </authorList>
    </citation>
    <scope>NUCLEOTIDE SEQUENCE [LARGE SCALE GENOMIC DNA]</scope>
    <source>
        <strain evidence="6 7">LMG 30640</strain>
    </source>
</reference>
<feature type="transmembrane region" description="Helical" evidence="5">
    <location>
        <begin position="221"/>
        <end position="247"/>
    </location>
</feature>